<gene>
    <name evidence="1" type="ORF">L210DRAFT_3568938</name>
</gene>
<keyword evidence="2" id="KW-1185">Reference proteome</keyword>
<reference evidence="1" key="1">
    <citation type="submission" date="2019-10" db="EMBL/GenBank/DDBJ databases">
        <authorList>
            <consortium name="DOE Joint Genome Institute"/>
            <person name="Kuo A."/>
            <person name="Miyauchi S."/>
            <person name="Kiss E."/>
            <person name="Drula E."/>
            <person name="Kohler A."/>
            <person name="Sanchez-Garcia M."/>
            <person name="Andreopoulos B."/>
            <person name="Barry K.W."/>
            <person name="Bonito G."/>
            <person name="Buee M."/>
            <person name="Carver A."/>
            <person name="Chen C."/>
            <person name="Cichocki N."/>
            <person name="Clum A."/>
            <person name="Culley D."/>
            <person name="Crous P.W."/>
            <person name="Fauchery L."/>
            <person name="Girlanda M."/>
            <person name="Hayes R."/>
            <person name="Keri Z."/>
            <person name="LaButti K."/>
            <person name="Lipzen A."/>
            <person name="Lombard V."/>
            <person name="Magnuson J."/>
            <person name="Maillard F."/>
            <person name="Morin E."/>
            <person name="Murat C."/>
            <person name="Nolan M."/>
            <person name="Ohm R."/>
            <person name="Pangilinan J."/>
            <person name="Pereira M."/>
            <person name="Perotto S."/>
            <person name="Peter M."/>
            <person name="Riley R."/>
            <person name="Sitrit Y."/>
            <person name="Stielow B."/>
            <person name="Szollosi G."/>
            <person name="Zifcakova L."/>
            <person name="Stursova M."/>
            <person name="Spatafora J.W."/>
            <person name="Tedersoo L."/>
            <person name="Vaario L.-M."/>
            <person name="Yamada A."/>
            <person name="Yan M."/>
            <person name="Wang P."/>
            <person name="Xu J."/>
            <person name="Bruns T."/>
            <person name="Baldrian P."/>
            <person name="Vilgalys R."/>
            <person name="Henrissat B."/>
            <person name="Grigoriev I.V."/>
            <person name="Hibbett D."/>
            <person name="Nagy L.G."/>
            <person name="Martin F.M."/>
        </authorList>
    </citation>
    <scope>NUCLEOTIDE SEQUENCE</scope>
    <source>
        <strain evidence="1">BED1</strain>
    </source>
</reference>
<organism evidence="1 2">
    <name type="scientific">Boletus edulis BED1</name>
    <dbReference type="NCBI Taxonomy" id="1328754"/>
    <lineage>
        <taxon>Eukaryota</taxon>
        <taxon>Fungi</taxon>
        <taxon>Dikarya</taxon>
        <taxon>Basidiomycota</taxon>
        <taxon>Agaricomycotina</taxon>
        <taxon>Agaricomycetes</taxon>
        <taxon>Agaricomycetidae</taxon>
        <taxon>Boletales</taxon>
        <taxon>Boletineae</taxon>
        <taxon>Boletaceae</taxon>
        <taxon>Boletoideae</taxon>
        <taxon>Boletus</taxon>
    </lineage>
</organism>
<sequence length="104" mass="12015">MCDSHVLEPDPYGLEYSHPILLSQGLGQLNRYEFPTNALLYQLTKFDQVCSHVAHFYPPSLGFYSLYSPWLYLTWSRAHSDTKFSYNLKGFLAMLHCPSHASRP</sequence>
<name>A0AAD4G7K5_BOLED</name>
<evidence type="ECO:0000313" key="1">
    <source>
        <dbReference type="EMBL" id="KAF8423950.1"/>
    </source>
</evidence>
<accession>A0AAD4G7K5</accession>
<reference evidence="1" key="2">
    <citation type="journal article" date="2020" name="Nat. Commun.">
        <title>Large-scale genome sequencing of mycorrhizal fungi provides insights into the early evolution of symbiotic traits.</title>
        <authorList>
            <person name="Miyauchi S."/>
            <person name="Kiss E."/>
            <person name="Kuo A."/>
            <person name="Drula E."/>
            <person name="Kohler A."/>
            <person name="Sanchez-Garcia M."/>
            <person name="Morin E."/>
            <person name="Andreopoulos B."/>
            <person name="Barry K.W."/>
            <person name="Bonito G."/>
            <person name="Buee M."/>
            <person name="Carver A."/>
            <person name="Chen C."/>
            <person name="Cichocki N."/>
            <person name="Clum A."/>
            <person name="Culley D."/>
            <person name="Crous P.W."/>
            <person name="Fauchery L."/>
            <person name="Girlanda M."/>
            <person name="Hayes R.D."/>
            <person name="Keri Z."/>
            <person name="LaButti K."/>
            <person name="Lipzen A."/>
            <person name="Lombard V."/>
            <person name="Magnuson J."/>
            <person name="Maillard F."/>
            <person name="Murat C."/>
            <person name="Nolan M."/>
            <person name="Ohm R.A."/>
            <person name="Pangilinan J."/>
            <person name="Pereira M.F."/>
            <person name="Perotto S."/>
            <person name="Peter M."/>
            <person name="Pfister S."/>
            <person name="Riley R."/>
            <person name="Sitrit Y."/>
            <person name="Stielow J.B."/>
            <person name="Szollosi G."/>
            <person name="Zifcakova L."/>
            <person name="Stursova M."/>
            <person name="Spatafora J.W."/>
            <person name="Tedersoo L."/>
            <person name="Vaario L.M."/>
            <person name="Yamada A."/>
            <person name="Yan M."/>
            <person name="Wang P."/>
            <person name="Xu J."/>
            <person name="Bruns T."/>
            <person name="Baldrian P."/>
            <person name="Vilgalys R."/>
            <person name="Dunand C."/>
            <person name="Henrissat B."/>
            <person name="Grigoriev I.V."/>
            <person name="Hibbett D."/>
            <person name="Nagy L.G."/>
            <person name="Martin F.M."/>
        </authorList>
    </citation>
    <scope>NUCLEOTIDE SEQUENCE</scope>
    <source>
        <strain evidence="1">BED1</strain>
    </source>
</reference>
<dbReference type="EMBL" id="WHUW01000109">
    <property type="protein sequence ID" value="KAF8423950.1"/>
    <property type="molecule type" value="Genomic_DNA"/>
</dbReference>
<evidence type="ECO:0000313" key="2">
    <source>
        <dbReference type="Proteomes" id="UP001194468"/>
    </source>
</evidence>
<proteinExistence type="predicted"/>
<dbReference type="Proteomes" id="UP001194468">
    <property type="component" value="Unassembled WGS sequence"/>
</dbReference>
<comment type="caution">
    <text evidence="1">The sequence shown here is derived from an EMBL/GenBank/DDBJ whole genome shotgun (WGS) entry which is preliminary data.</text>
</comment>
<protein>
    <submittedName>
        <fullName evidence="1">Uncharacterized protein</fullName>
    </submittedName>
</protein>
<dbReference type="AlphaFoldDB" id="A0AAD4G7K5"/>